<dbReference type="GO" id="GO:0046943">
    <property type="term" value="F:carboxylic acid transmembrane transporter activity"/>
    <property type="evidence" value="ECO:0007669"/>
    <property type="project" value="TreeGrafter"/>
</dbReference>
<dbReference type="InterPro" id="IPR020846">
    <property type="entry name" value="MFS_dom"/>
</dbReference>
<evidence type="ECO:0000256" key="6">
    <source>
        <dbReference type="ARBA" id="ARBA00022692"/>
    </source>
</evidence>
<gene>
    <name evidence="11" type="ORF">BC624_10916</name>
    <name evidence="12" type="ORF">SAMN05443373_11116</name>
</gene>
<protein>
    <submittedName>
        <fullName evidence="11">AAHS family benzoate transporter-like MFS transporter</fullName>
    </submittedName>
    <submittedName>
        <fullName evidence="12">MFS transporter, AAHS family, benzoate transport protein</fullName>
    </submittedName>
</protein>
<feature type="transmembrane region" description="Helical" evidence="9">
    <location>
        <begin position="318"/>
        <end position="336"/>
    </location>
</feature>
<feature type="transmembrane region" description="Helical" evidence="9">
    <location>
        <begin position="176"/>
        <end position="195"/>
    </location>
</feature>
<evidence type="ECO:0000256" key="7">
    <source>
        <dbReference type="ARBA" id="ARBA00022989"/>
    </source>
</evidence>
<dbReference type="STRING" id="280093.SAMN05443373_11116"/>
<dbReference type="SUPFAM" id="SSF103473">
    <property type="entry name" value="MFS general substrate transporter"/>
    <property type="match status" value="1"/>
</dbReference>
<comment type="subcellular location">
    <subcellularLocation>
        <location evidence="1">Cell inner membrane</location>
        <topology evidence="1">Multi-pass membrane protein</topology>
    </subcellularLocation>
</comment>
<dbReference type="PROSITE" id="PS00217">
    <property type="entry name" value="SUGAR_TRANSPORT_2"/>
    <property type="match status" value="1"/>
</dbReference>
<accession>A0A1M5S0A8</accession>
<comment type="similarity">
    <text evidence="2">Belongs to the major facilitator superfamily. Aromatic acid:H(+) symporter (AAHS) (TC 2.A.1.15) family.</text>
</comment>
<evidence type="ECO:0000256" key="2">
    <source>
        <dbReference type="ARBA" id="ARBA00006508"/>
    </source>
</evidence>
<dbReference type="PANTHER" id="PTHR23508">
    <property type="entry name" value="CARBOXYLIC ACID TRANSPORTER PROTEIN HOMOLOG"/>
    <property type="match status" value="1"/>
</dbReference>
<dbReference type="NCBIfam" id="TIGR00895">
    <property type="entry name" value="2A0115"/>
    <property type="match status" value="1"/>
</dbReference>
<dbReference type="EMBL" id="PVUB01000009">
    <property type="protein sequence ID" value="PRZ21163.1"/>
    <property type="molecule type" value="Genomic_DNA"/>
</dbReference>
<keyword evidence="3" id="KW-0813">Transport</keyword>
<reference evidence="13" key="2">
    <citation type="submission" date="2016-11" db="EMBL/GenBank/DDBJ databases">
        <authorList>
            <person name="Varghese N."/>
            <person name="Submissions S."/>
        </authorList>
    </citation>
    <scope>NUCLEOTIDE SEQUENCE [LARGE SCALE GENOMIC DNA]</scope>
    <source>
        <strain evidence="13">DSM 19729</strain>
    </source>
</reference>
<dbReference type="AlphaFoldDB" id="A0A1M5S0A8"/>
<evidence type="ECO:0000256" key="3">
    <source>
        <dbReference type="ARBA" id="ARBA00022448"/>
    </source>
</evidence>
<dbReference type="Proteomes" id="UP000184384">
    <property type="component" value="Unassembled WGS sequence"/>
</dbReference>
<dbReference type="EMBL" id="FQWO01000011">
    <property type="protein sequence ID" value="SHH31841.1"/>
    <property type="molecule type" value="Genomic_DNA"/>
</dbReference>
<name>A0A1M5S0A8_9FLAO</name>
<evidence type="ECO:0000313" key="14">
    <source>
        <dbReference type="Proteomes" id="UP000237771"/>
    </source>
</evidence>
<evidence type="ECO:0000256" key="5">
    <source>
        <dbReference type="ARBA" id="ARBA00022519"/>
    </source>
</evidence>
<proteinExistence type="inferred from homology"/>
<dbReference type="GO" id="GO:0005886">
    <property type="term" value="C:plasma membrane"/>
    <property type="evidence" value="ECO:0007669"/>
    <property type="project" value="UniProtKB-SubCell"/>
</dbReference>
<dbReference type="InterPro" id="IPR004746">
    <property type="entry name" value="MFS_AAHS"/>
</dbReference>
<evidence type="ECO:0000256" key="4">
    <source>
        <dbReference type="ARBA" id="ARBA00022475"/>
    </source>
</evidence>
<dbReference type="OrthoDB" id="9793283at2"/>
<evidence type="ECO:0000313" key="11">
    <source>
        <dbReference type="EMBL" id="PRZ21163.1"/>
    </source>
</evidence>
<feature type="transmembrane region" description="Helical" evidence="9">
    <location>
        <begin position="20"/>
        <end position="41"/>
    </location>
</feature>
<evidence type="ECO:0000259" key="10">
    <source>
        <dbReference type="PROSITE" id="PS50850"/>
    </source>
</evidence>
<feature type="transmembrane region" description="Helical" evidence="9">
    <location>
        <begin position="377"/>
        <end position="402"/>
    </location>
</feature>
<feature type="transmembrane region" description="Helical" evidence="9">
    <location>
        <begin position="408"/>
        <end position="429"/>
    </location>
</feature>
<feature type="transmembrane region" description="Helical" evidence="9">
    <location>
        <begin position="88"/>
        <end position="106"/>
    </location>
</feature>
<reference evidence="11 14" key="3">
    <citation type="submission" date="2018-03" db="EMBL/GenBank/DDBJ databases">
        <title>Genomic Encyclopedia of Archaeal and Bacterial Type Strains, Phase II (KMG-II): from individual species to whole genera.</title>
        <authorList>
            <person name="Goeker M."/>
        </authorList>
    </citation>
    <scope>NUCLEOTIDE SEQUENCE [LARGE SCALE GENOMIC DNA]</scope>
    <source>
        <strain evidence="11 14">DSM 17797</strain>
    </source>
</reference>
<evidence type="ECO:0000313" key="12">
    <source>
        <dbReference type="EMBL" id="SHH31841.1"/>
    </source>
</evidence>
<feature type="transmembrane region" description="Helical" evidence="9">
    <location>
        <begin position="291"/>
        <end position="311"/>
    </location>
</feature>
<dbReference type="Proteomes" id="UP000237771">
    <property type="component" value="Unassembled WGS sequence"/>
</dbReference>
<feature type="transmembrane region" description="Helical" evidence="9">
    <location>
        <begin position="146"/>
        <end position="170"/>
    </location>
</feature>
<dbReference type="Pfam" id="PF07690">
    <property type="entry name" value="MFS_1"/>
    <property type="match status" value="1"/>
</dbReference>
<dbReference type="InterPro" id="IPR011701">
    <property type="entry name" value="MFS"/>
</dbReference>
<keyword evidence="6 9" id="KW-0812">Transmembrane</keyword>
<keyword evidence="8 9" id="KW-0472">Membrane</keyword>
<feature type="transmembrane region" description="Helical" evidence="9">
    <location>
        <begin position="252"/>
        <end position="271"/>
    </location>
</feature>
<feature type="domain" description="Major facilitator superfamily (MFS) profile" evidence="10">
    <location>
        <begin position="22"/>
        <end position="435"/>
    </location>
</feature>
<dbReference type="Gene3D" id="1.20.1250.20">
    <property type="entry name" value="MFS general substrate transporter like domains"/>
    <property type="match status" value="1"/>
</dbReference>
<keyword evidence="7 9" id="KW-1133">Transmembrane helix</keyword>
<feature type="transmembrane region" description="Helical" evidence="9">
    <location>
        <begin position="61"/>
        <end position="79"/>
    </location>
</feature>
<sequence length="455" mass="49261">MQKIDIHNLIDNAKLNRFHWTVIFWCALIIIFDGYDLVIYGVVLPVLMEKWNLTPLEAGTLGSYALFGMMFGALIFGTLSDRIGRKKAIIICIFLFSGFTFINGFAETPLQFGILRFLAGLGIGGVMPNAVALMTEYAPKKVRSTLVTLMFSGYSVGGMLSAGLGIFLIPNFGWQSVFYVGLVPILLLPLIIKFLPDSVGFLAKQNRTDEAKKILSLIEPTYVPTAVDVLDPGEAKAAGASINQLFKHNRTLSTIMFWIAFFTCLLMVYGLNSWLPKLMTKAGYELGSSLTFLLVLNIGAIVGAIGGGWLGDRFNLKTVLISFFAVAAISLSLLGFKSSTMVLYILIAIAGATTIGTQILCYTYVAQFYPINIRSSGIGWASGIGRLGAILGPILGGALMGLELPFQFNFVAFAIPGAIGALAVCFISVKHGQEKKAQVQQQQIDGLETIILKNG</sequence>
<dbReference type="InterPro" id="IPR036259">
    <property type="entry name" value="MFS_trans_sf"/>
</dbReference>
<evidence type="ECO:0000256" key="8">
    <source>
        <dbReference type="ARBA" id="ARBA00023136"/>
    </source>
</evidence>
<dbReference type="RefSeq" id="WP_072945097.1">
    <property type="nucleotide sequence ID" value="NZ_FQWO01000011.1"/>
</dbReference>
<dbReference type="PROSITE" id="PS50850">
    <property type="entry name" value="MFS"/>
    <property type="match status" value="1"/>
</dbReference>
<evidence type="ECO:0000256" key="1">
    <source>
        <dbReference type="ARBA" id="ARBA00004429"/>
    </source>
</evidence>
<organism evidence="12 13">
    <name type="scientific">Flavobacterium granuli</name>
    <dbReference type="NCBI Taxonomy" id="280093"/>
    <lineage>
        <taxon>Bacteria</taxon>
        <taxon>Pseudomonadati</taxon>
        <taxon>Bacteroidota</taxon>
        <taxon>Flavobacteriia</taxon>
        <taxon>Flavobacteriales</taxon>
        <taxon>Flavobacteriaceae</taxon>
        <taxon>Flavobacterium</taxon>
    </lineage>
</organism>
<feature type="transmembrane region" description="Helical" evidence="9">
    <location>
        <begin position="342"/>
        <end position="365"/>
    </location>
</feature>
<dbReference type="InterPro" id="IPR005829">
    <property type="entry name" value="Sugar_transporter_CS"/>
</dbReference>
<keyword evidence="4" id="KW-1003">Cell membrane</keyword>
<dbReference type="PANTHER" id="PTHR23508:SF10">
    <property type="entry name" value="CARBOXYLIC ACID TRANSPORTER PROTEIN HOMOLOG"/>
    <property type="match status" value="1"/>
</dbReference>
<evidence type="ECO:0000313" key="13">
    <source>
        <dbReference type="Proteomes" id="UP000184384"/>
    </source>
</evidence>
<feature type="transmembrane region" description="Helical" evidence="9">
    <location>
        <begin position="112"/>
        <end position="134"/>
    </location>
</feature>
<keyword evidence="14" id="KW-1185">Reference proteome</keyword>
<keyword evidence="5" id="KW-0997">Cell inner membrane</keyword>
<reference evidence="12" key="1">
    <citation type="submission" date="2016-11" db="EMBL/GenBank/DDBJ databases">
        <authorList>
            <person name="Jaros S."/>
            <person name="Januszkiewicz K."/>
            <person name="Wedrychowicz H."/>
        </authorList>
    </citation>
    <scope>NUCLEOTIDE SEQUENCE [LARGE SCALE GENOMIC DNA]</scope>
    <source>
        <strain evidence="12">DSM 19729</strain>
    </source>
</reference>
<evidence type="ECO:0000256" key="9">
    <source>
        <dbReference type="SAM" id="Phobius"/>
    </source>
</evidence>
<dbReference type="CDD" id="cd17365">
    <property type="entry name" value="MFS_PcaK_like"/>
    <property type="match status" value="1"/>
</dbReference>